<name>A0AAD9JZJ3_RIDPI</name>
<reference evidence="1" key="1">
    <citation type="journal article" date="2023" name="Mol. Biol. Evol.">
        <title>Third-Generation Sequencing Reveals the Adaptive Role of the Epigenome in Three Deep-Sea Polychaetes.</title>
        <authorList>
            <person name="Perez M."/>
            <person name="Aroh O."/>
            <person name="Sun Y."/>
            <person name="Lan Y."/>
            <person name="Juniper S.K."/>
            <person name="Young C.R."/>
            <person name="Angers B."/>
            <person name="Qian P.Y."/>
        </authorList>
    </citation>
    <scope>NUCLEOTIDE SEQUENCE</scope>
    <source>
        <strain evidence="1">R07B-5</strain>
    </source>
</reference>
<evidence type="ECO:0000313" key="2">
    <source>
        <dbReference type="Proteomes" id="UP001209878"/>
    </source>
</evidence>
<dbReference type="Proteomes" id="UP001209878">
    <property type="component" value="Unassembled WGS sequence"/>
</dbReference>
<gene>
    <name evidence="1" type="ORF">NP493_1552g00011</name>
</gene>
<organism evidence="1 2">
    <name type="scientific">Ridgeia piscesae</name>
    <name type="common">Tubeworm</name>
    <dbReference type="NCBI Taxonomy" id="27915"/>
    <lineage>
        <taxon>Eukaryota</taxon>
        <taxon>Metazoa</taxon>
        <taxon>Spiralia</taxon>
        <taxon>Lophotrochozoa</taxon>
        <taxon>Annelida</taxon>
        <taxon>Polychaeta</taxon>
        <taxon>Sedentaria</taxon>
        <taxon>Canalipalpata</taxon>
        <taxon>Sabellida</taxon>
        <taxon>Siboglinidae</taxon>
        <taxon>Ridgeia</taxon>
    </lineage>
</organism>
<comment type="caution">
    <text evidence="1">The sequence shown here is derived from an EMBL/GenBank/DDBJ whole genome shotgun (WGS) entry which is preliminary data.</text>
</comment>
<evidence type="ECO:0000313" key="1">
    <source>
        <dbReference type="EMBL" id="KAK2161927.1"/>
    </source>
</evidence>
<keyword evidence="2" id="KW-1185">Reference proteome</keyword>
<dbReference type="EMBL" id="JAODUO010001551">
    <property type="protein sequence ID" value="KAK2161927.1"/>
    <property type="molecule type" value="Genomic_DNA"/>
</dbReference>
<dbReference type="AlphaFoldDB" id="A0AAD9JZJ3"/>
<proteinExistence type="predicted"/>
<protein>
    <submittedName>
        <fullName evidence="1">Uncharacterized protein</fullName>
    </submittedName>
</protein>
<accession>A0AAD9JZJ3</accession>
<sequence length="118" mass="13617">MWQILLSLFASTEKLVPLGRLHTHEVQHCISRHWDFDALTSNLWIPLSPPAEEDLQWWKSAHNVLRGAPVTPTKKTRHPVVHRCIEHRLGSTLECIDGVRCMDNNNTRVRSHTQTTPL</sequence>